<accession>A0A0D2MZ00</accession>
<dbReference type="AlphaFoldDB" id="A0A0D2MZ00"/>
<evidence type="ECO:0000256" key="1">
    <source>
        <dbReference type="ARBA" id="ARBA00023157"/>
    </source>
</evidence>
<dbReference type="PROSITE" id="PS51352">
    <property type="entry name" value="THIOREDOXIN_2"/>
    <property type="match status" value="1"/>
</dbReference>
<dbReference type="STRING" id="145388.A0A0D2MZ00"/>
<dbReference type="Proteomes" id="UP000054498">
    <property type="component" value="Unassembled WGS sequence"/>
</dbReference>
<feature type="domain" description="Thioredoxin" evidence="2">
    <location>
        <begin position="1"/>
        <end position="87"/>
    </location>
</feature>
<proteinExistence type="predicted"/>
<dbReference type="InterPro" id="IPR017937">
    <property type="entry name" value="Thioredoxin_CS"/>
</dbReference>
<keyword evidence="1" id="KW-1015">Disulfide bond</keyword>
<dbReference type="InterPro" id="IPR013766">
    <property type="entry name" value="Thioredoxin_domain"/>
</dbReference>
<dbReference type="PRINTS" id="PR00421">
    <property type="entry name" value="THIOREDOXIN"/>
</dbReference>
<evidence type="ECO:0000259" key="2">
    <source>
        <dbReference type="PROSITE" id="PS51352"/>
    </source>
</evidence>
<gene>
    <name evidence="3" type="ORF">MNEG_2416</name>
</gene>
<dbReference type="RefSeq" id="XP_013904566.1">
    <property type="nucleotide sequence ID" value="XM_014049112.1"/>
</dbReference>
<dbReference type="EMBL" id="KK100492">
    <property type="protein sequence ID" value="KIZ05547.1"/>
    <property type="molecule type" value="Genomic_DNA"/>
</dbReference>
<sequence length="87" mass="9456">MSRVQELHSEDEWATALQQSKGFGGKAVVVDFSATWCGPCQAIGPVFEKLSTEFTTVKFVKVDVDELQEVAGNCGVRAMPTFQASNN</sequence>
<dbReference type="PROSITE" id="PS00194">
    <property type="entry name" value="THIOREDOXIN_1"/>
    <property type="match status" value="1"/>
</dbReference>
<dbReference type="GeneID" id="25735294"/>
<dbReference type="CDD" id="cd02947">
    <property type="entry name" value="TRX_family"/>
    <property type="match status" value="1"/>
</dbReference>
<evidence type="ECO:0000313" key="4">
    <source>
        <dbReference type="Proteomes" id="UP000054498"/>
    </source>
</evidence>
<dbReference type="Pfam" id="PF00085">
    <property type="entry name" value="Thioredoxin"/>
    <property type="match status" value="1"/>
</dbReference>
<dbReference type="FunFam" id="3.40.30.10:FF:000245">
    <property type="entry name" value="Thioredoxin"/>
    <property type="match status" value="1"/>
</dbReference>
<dbReference type="PANTHER" id="PTHR46115">
    <property type="entry name" value="THIOREDOXIN-LIKE PROTEIN 1"/>
    <property type="match status" value="1"/>
</dbReference>
<evidence type="ECO:0000313" key="3">
    <source>
        <dbReference type="EMBL" id="KIZ05547.1"/>
    </source>
</evidence>
<organism evidence="3 4">
    <name type="scientific">Monoraphidium neglectum</name>
    <dbReference type="NCBI Taxonomy" id="145388"/>
    <lineage>
        <taxon>Eukaryota</taxon>
        <taxon>Viridiplantae</taxon>
        <taxon>Chlorophyta</taxon>
        <taxon>core chlorophytes</taxon>
        <taxon>Chlorophyceae</taxon>
        <taxon>CS clade</taxon>
        <taxon>Sphaeropleales</taxon>
        <taxon>Selenastraceae</taxon>
        <taxon>Monoraphidium</taxon>
    </lineage>
</organism>
<dbReference type="Gene3D" id="3.40.30.10">
    <property type="entry name" value="Glutaredoxin"/>
    <property type="match status" value="1"/>
</dbReference>
<keyword evidence="4" id="KW-1185">Reference proteome</keyword>
<dbReference type="InterPro" id="IPR036249">
    <property type="entry name" value="Thioredoxin-like_sf"/>
</dbReference>
<protein>
    <submittedName>
        <fullName evidence="3">Thioredoxin</fullName>
    </submittedName>
</protein>
<dbReference type="OrthoDB" id="2121326at2759"/>
<dbReference type="KEGG" id="mng:MNEG_2416"/>
<name>A0A0D2MZ00_9CHLO</name>
<dbReference type="SUPFAM" id="SSF52833">
    <property type="entry name" value="Thioredoxin-like"/>
    <property type="match status" value="1"/>
</dbReference>
<reference evidence="3 4" key="1">
    <citation type="journal article" date="2013" name="BMC Genomics">
        <title>Reconstruction of the lipid metabolism for the microalga Monoraphidium neglectum from its genome sequence reveals characteristics suitable for biofuel production.</title>
        <authorList>
            <person name="Bogen C."/>
            <person name="Al-Dilaimi A."/>
            <person name="Albersmeier A."/>
            <person name="Wichmann J."/>
            <person name="Grundmann M."/>
            <person name="Rupp O."/>
            <person name="Lauersen K.J."/>
            <person name="Blifernez-Klassen O."/>
            <person name="Kalinowski J."/>
            <person name="Goesmann A."/>
            <person name="Mussgnug J.H."/>
            <person name="Kruse O."/>
        </authorList>
    </citation>
    <scope>NUCLEOTIDE SEQUENCE [LARGE SCALE GENOMIC DNA]</scope>
    <source>
        <strain evidence="3 4">SAG 48.87</strain>
    </source>
</reference>